<dbReference type="InterPro" id="IPR010980">
    <property type="entry name" value="Cyt_c/b562"/>
</dbReference>
<sequence length="183" mass="19115">MRKSVLIAVAAVSLLGACGQPKGQATNNAVAENVPAAAEGSNELIPMTALASKNETLKVMHERHEGMEQIGKSSKVIRRSLESASPDVAQIQKAAATIADLASKSNGWFPAGTGPEAGKTGAKPEIWQNQADFSAKDHAFVKAAQAFNSTAASGNVDAIKSGFADLGKTCKACHDKYRSDMHH</sequence>
<dbReference type="Pfam" id="PF01322">
    <property type="entry name" value="Cytochrom_C_2"/>
    <property type="match status" value="1"/>
</dbReference>
<gene>
    <name evidence="1" type="ORF">LZ016_00650</name>
</gene>
<dbReference type="Proteomes" id="UP001203058">
    <property type="component" value="Unassembled WGS sequence"/>
</dbReference>
<keyword evidence="2" id="KW-1185">Reference proteome</keyword>
<protein>
    <submittedName>
        <fullName evidence="1">Cytochrome c</fullName>
    </submittedName>
</protein>
<dbReference type="Gene3D" id="1.20.120.10">
    <property type="entry name" value="Cytochrome c/b562"/>
    <property type="match status" value="1"/>
</dbReference>
<reference evidence="1 2" key="1">
    <citation type="submission" date="2022-03" db="EMBL/GenBank/DDBJ databases">
        <authorList>
            <person name="Jo J.-H."/>
            <person name="Im W.-T."/>
        </authorList>
    </citation>
    <scope>NUCLEOTIDE SEQUENCE [LARGE SCALE GENOMIC DNA]</scope>
    <source>
        <strain evidence="1 2">SM33</strain>
    </source>
</reference>
<dbReference type="PROSITE" id="PS51009">
    <property type="entry name" value="CYTCII"/>
    <property type="match status" value="1"/>
</dbReference>
<accession>A0ABS9VI20</accession>
<comment type="caution">
    <text evidence="1">The sequence shown here is derived from an EMBL/GenBank/DDBJ whole genome shotgun (WGS) entry which is preliminary data.</text>
</comment>
<dbReference type="RefSeq" id="WP_241445025.1">
    <property type="nucleotide sequence ID" value="NZ_JAKZHW010000001.1"/>
</dbReference>
<evidence type="ECO:0000313" key="1">
    <source>
        <dbReference type="EMBL" id="MCH8614617.1"/>
    </source>
</evidence>
<evidence type="ECO:0000313" key="2">
    <source>
        <dbReference type="Proteomes" id="UP001203058"/>
    </source>
</evidence>
<proteinExistence type="predicted"/>
<dbReference type="SUPFAM" id="SSF47175">
    <property type="entry name" value="Cytochromes"/>
    <property type="match status" value="1"/>
</dbReference>
<dbReference type="EMBL" id="JAKZHW010000001">
    <property type="protein sequence ID" value="MCH8614617.1"/>
    <property type="molecule type" value="Genomic_DNA"/>
</dbReference>
<name>A0ABS9VI20_9SPHN</name>
<dbReference type="InterPro" id="IPR002321">
    <property type="entry name" value="Cyt_c_II"/>
</dbReference>
<dbReference type="PRINTS" id="PR00608">
    <property type="entry name" value="CYTCHROMECII"/>
</dbReference>
<organism evidence="1 2">
    <name type="scientific">Sphingomonas telluris</name>
    <dbReference type="NCBI Taxonomy" id="2907998"/>
    <lineage>
        <taxon>Bacteria</taxon>
        <taxon>Pseudomonadati</taxon>
        <taxon>Pseudomonadota</taxon>
        <taxon>Alphaproteobacteria</taxon>
        <taxon>Sphingomonadales</taxon>
        <taxon>Sphingomonadaceae</taxon>
        <taxon>Sphingomonas</taxon>
    </lineage>
</organism>
<dbReference type="PROSITE" id="PS51257">
    <property type="entry name" value="PROKAR_LIPOPROTEIN"/>
    <property type="match status" value="1"/>
</dbReference>
<dbReference type="InterPro" id="IPR015984">
    <property type="entry name" value="Cyt_c_prime_subgr"/>
</dbReference>